<feature type="region of interest" description="Disordered" evidence="1">
    <location>
        <begin position="106"/>
        <end position="125"/>
    </location>
</feature>
<dbReference type="CDD" id="cd00303">
    <property type="entry name" value="retropepsin_like"/>
    <property type="match status" value="1"/>
</dbReference>
<gene>
    <name evidence="2" type="ORF">Sango_0264700</name>
</gene>
<dbReference type="EMBL" id="JACGWL010000001">
    <property type="protein sequence ID" value="KAK4411917.1"/>
    <property type="molecule type" value="Genomic_DNA"/>
</dbReference>
<dbReference type="Gene3D" id="2.40.70.10">
    <property type="entry name" value="Acid Proteases"/>
    <property type="match status" value="1"/>
</dbReference>
<dbReference type="InterPro" id="IPR021109">
    <property type="entry name" value="Peptidase_aspartic_dom_sf"/>
</dbReference>
<comment type="caution">
    <text evidence="2">The sequence shown here is derived from an EMBL/GenBank/DDBJ whole genome shotgun (WGS) entry which is preliminary data.</text>
</comment>
<reference evidence="2" key="2">
    <citation type="journal article" date="2024" name="Plant">
        <title>Genomic evolution and insights into agronomic trait innovations of Sesamum species.</title>
        <authorList>
            <person name="Miao H."/>
            <person name="Wang L."/>
            <person name="Qu L."/>
            <person name="Liu H."/>
            <person name="Sun Y."/>
            <person name="Le M."/>
            <person name="Wang Q."/>
            <person name="Wei S."/>
            <person name="Zheng Y."/>
            <person name="Lin W."/>
            <person name="Duan Y."/>
            <person name="Cao H."/>
            <person name="Xiong S."/>
            <person name="Wang X."/>
            <person name="Wei L."/>
            <person name="Li C."/>
            <person name="Ma Q."/>
            <person name="Ju M."/>
            <person name="Zhao R."/>
            <person name="Li G."/>
            <person name="Mu C."/>
            <person name="Tian Q."/>
            <person name="Mei H."/>
            <person name="Zhang T."/>
            <person name="Gao T."/>
            <person name="Zhang H."/>
        </authorList>
    </citation>
    <scope>NUCLEOTIDE SEQUENCE</scope>
    <source>
        <strain evidence="2">K16</strain>
    </source>
</reference>
<organism evidence="2 3">
    <name type="scientific">Sesamum angolense</name>
    <dbReference type="NCBI Taxonomy" id="2727404"/>
    <lineage>
        <taxon>Eukaryota</taxon>
        <taxon>Viridiplantae</taxon>
        <taxon>Streptophyta</taxon>
        <taxon>Embryophyta</taxon>
        <taxon>Tracheophyta</taxon>
        <taxon>Spermatophyta</taxon>
        <taxon>Magnoliopsida</taxon>
        <taxon>eudicotyledons</taxon>
        <taxon>Gunneridae</taxon>
        <taxon>Pentapetalae</taxon>
        <taxon>asterids</taxon>
        <taxon>lamiids</taxon>
        <taxon>Lamiales</taxon>
        <taxon>Pedaliaceae</taxon>
        <taxon>Sesamum</taxon>
    </lineage>
</organism>
<protein>
    <submittedName>
        <fullName evidence="2">Uncharacterized protein</fullName>
    </submittedName>
</protein>
<dbReference type="AlphaFoldDB" id="A0AAE2C7H6"/>
<accession>A0AAE2C7H6</accession>
<proteinExistence type="predicted"/>
<sequence length="398" mass="45678">MAIAKEGKIILDIEETAGTNVTSITAANNRYVADGKQEVKQPPTTTLSTLRFESFEQIQVEALFVNEEKEIQTEDNDGWILVRRRQRHRRYVKKLHPSPLKKLRLHKSPHHANAKNKTETTTRQRLSTKTYCLDPNRITVPLFILGFIQEQKVNCILIDGGSVVNIMPKSTMKKLGITLEDLSRSRLKIQGFNQRTQRAIGMTRLDLTVGKLKASTLFHIIDARTSYNLLLGKSWLHENGIVPSILHQCLEYIKHREIVKVDAVMKPFTEAKSYFVDSNFYLDPDSMQEVLPSKVLIDHSIEEVHPRATAIENNNEMLSKATKNEASTSEKHEVKKLPYSPMFWYVVQSNGKEKQNQQKDHSPLLFNGRKQLKEARVEDLQEIKTKLVTPITNLYLLI</sequence>
<evidence type="ECO:0000313" key="3">
    <source>
        <dbReference type="Proteomes" id="UP001289374"/>
    </source>
</evidence>
<keyword evidence="3" id="KW-1185">Reference proteome</keyword>
<evidence type="ECO:0000313" key="2">
    <source>
        <dbReference type="EMBL" id="KAK4411917.1"/>
    </source>
</evidence>
<name>A0AAE2C7H6_9LAMI</name>
<dbReference type="SUPFAM" id="SSF50630">
    <property type="entry name" value="Acid proteases"/>
    <property type="match status" value="1"/>
</dbReference>
<dbReference type="PANTHER" id="PTHR33240">
    <property type="entry name" value="OS08G0508500 PROTEIN"/>
    <property type="match status" value="1"/>
</dbReference>
<reference evidence="2" key="1">
    <citation type="submission" date="2020-06" db="EMBL/GenBank/DDBJ databases">
        <authorList>
            <person name="Li T."/>
            <person name="Hu X."/>
            <person name="Zhang T."/>
            <person name="Song X."/>
            <person name="Zhang H."/>
            <person name="Dai N."/>
            <person name="Sheng W."/>
            <person name="Hou X."/>
            <person name="Wei L."/>
        </authorList>
    </citation>
    <scope>NUCLEOTIDE SEQUENCE</scope>
    <source>
        <strain evidence="2">K16</strain>
        <tissue evidence="2">Leaf</tissue>
    </source>
</reference>
<dbReference type="Proteomes" id="UP001289374">
    <property type="component" value="Unassembled WGS sequence"/>
</dbReference>
<dbReference type="PANTHER" id="PTHR33240:SF15">
    <property type="entry name" value="GAG-PRO-LIKE PROTEIN"/>
    <property type="match status" value="1"/>
</dbReference>
<evidence type="ECO:0000256" key="1">
    <source>
        <dbReference type="SAM" id="MobiDB-lite"/>
    </source>
</evidence>